<protein>
    <recommendedName>
        <fullName evidence="5">glycine oxidase</fullName>
        <ecNumber evidence="5">1.4.3.19</ecNumber>
    </recommendedName>
</protein>
<keyword evidence="8" id="KW-1185">Reference proteome</keyword>
<comment type="catalytic activity">
    <reaction evidence="4">
        <text>glycine + O2 + H2O = glyoxylate + H2O2 + NH4(+)</text>
        <dbReference type="Rhea" id="RHEA:11532"/>
        <dbReference type="ChEBI" id="CHEBI:15377"/>
        <dbReference type="ChEBI" id="CHEBI:15379"/>
        <dbReference type="ChEBI" id="CHEBI:16240"/>
        <dbReference type="ChEBI" id="CHEBI:28938"/>
        <dbReference type="ChEBI" id="CHEBI:36655"/>
        <dbReference type="ChEBI" id="CHEBI:57305"/>
        <dbReference type="EC" id="1.4.3.19"/>
    </reaction>
</comment>
<keyword evidence="3" id="KW-0560">Oxidoreductase</keyword>
<dbReference type="NCBIfam" id="TIGR02352">
    <property type="entry name" value="thiamin_ThiO"/>
    <property type="match status" value="1"/>
</dbReference>
<comment type="pathway">
    <text evidence="1">Cofactor biosynthesis; thiamine diphosphate biosynthesis.</text>
</comment>
<dbReference type="GO" id="GO:0043799">
    <property type="term" value="F:glycine oxidase activity"/>
    <property type="evidence" value="ECO:0007669"/>
    <property type="project" value="UniProtKB-EC"/>
</dbReference>
<dbReference type="GO" id="GO:0005737">
    <property type="term" value="C:cytoplasm"/>
    <property type="evidence" value="ECO:0007669"/>
    <property type="project" value="TreeGrafter"/>
</dbReference>
<keyword evidence="2" id="KW-0784">Thiamine biosynthesis</keyword>
<comment type="caution">
    <text evidence="7">The sequence shown here is derived from an EMBL/GenBank/DDBJ whole genome shotgun (WGS) entry which is preliminary data.</text>
</comment>
<evidence type="ECO:0000256" key="4">
    <source>
        <dbReference type="ARBA" id="ARBA00049872"/>
    </source>
</evidence>
<name>A0A8H9GHS4_9MICO</name>
<evidence type="ECO:0000256" key="5">
    <source>
        <dbReference type="ARBA" id="ARBA00050018"/>
    </source>
</evidence>
<proteinExistence type="predicted"/>
<dbReference type="InterPro" id="IPR036188">
    <property type="entry name" value="FAD/NAD-bd_sf"/>
</dbReference>
<reference evidence="7" key="2">
    <citation type="submission" date="2020-09" db="EMBL/GenBank/DDBJ databases">
        <authorList>
            <person name="Sun Q."/>
            <person name="Ohkuma M."/>
        </authorList>
    </citation>
    <scope>NUCLEOTIDE SEQUENCE</scope>
    <source>
        <strain evidence="7">JCM 3051</strain>
    </source>
</reference>
<dbReference type="GO" id="GO:0009229">
    <property type="term" value="P:thiamine diphosphate biosynthetic process"/>
    <property type="evidence" value="ECO:0007669"/>
    <property type="project" value="UniProtKB-UniPathway"/>
</dbReference>
<dbReference type="SUPFAM" id="SSF51905">
    <property type="entry name" value="FAD/NAD(P)-binding domain"/>
    <property type="match status" value="1"/>
</dbReference>
<dbReference type="Gene3D" id="3.50.50.60">
    <property type="entry name" value="FAD/NAD(P)-binding domain"/>
    <property type="match status" value="1"/>
</dbReference>
<dbReference type="GO" id="GO:0009228">
    <property type="term" value="P:thiamine biosynthetic process"/>
    <property type="evidence" value="ECO:0007669"/>
    <property type="project" value="UniProtKB-KW"/>
</dbReference>
<evidence type="ECO:0000313" key="7">
    <source>
        <dbReference type="EMBL" id="GGM27881.1"/>
    </source>
</evidence>
<reference evidence="7" key="1">
    <citation type="journal article" date="2014" name="Int. J. Syst. Evol. Microbiol.">
        <title>Complete genome sequence of Corynebacterium casei LMG S-19264T (=DSM 44701T), isolated from a smear-ripened cheese.</title>
        <authorList>
            <consortium name="US DOE Joint Genome Institute (JGI-PGF)"/>
            <person name="Walter F."/>
            <person name="Albersmeier A."/>
            <person name="Kalinowski J."/>
            <person name="Ruckert C."/>
        </authorList>
    </citation>
    <scope>NUCLEOTIDE SEQUENCE</scope>
    <source>
        <strain evidence="7">JCM 3051</strain>
    </source>
</reference>
<dbReference type="RefSeq" id="WP_189087035.1">
    <property type="nucleotide sequence ID" value="NZ_BMPT01000009.1"/>
</dbReference>
<dbReference type="PANTHER" id="PTHR13847">
    <property type="entry name" value="SARCOSINE DEHYDROGENASE-RELATED"/>
    <property type="match status" value="1"/>
</dbReference>
<evidence type="ECO:0000256" key="1">
    <source>
        <dbReference type="ARBA" id="ARBA00004948"/>
    </source>
</evidence>
<feature type="domain" description="FAD dependent oxidoreductase" evidence="6">
    <location>
        <begin position="7"/>
        <end position="354"/>
    </location>
</feature>
<evidence type="ECO:0000259" key="6">
    <source>
        <dbReference type="Pfam" id="PF01266"/>
    </source>
</evidence>
<organism evidence="7 8">
    <name type="scientific">Promicromonospora citrea</name>
    <dbReference type="NCBI Taxonomy" id="43677"/>
    <lineage>
        <taxon>Bacteria</taxon>
        <taxon>Bacillati</taxon>
        <taxon>Actinomycetota</taxon>
        <taxon>Actinomycetes</taxon>
        <taxon>Micrococcales</taxon>
        <taxon>Promicromonosporaceae</taxon>
        <taxon>Promicromonospora</taxon>
    </lineage>
</organism>
<accession>A0A8H9GHS4</accession>
<dbReference type="InterPro" id="IPR012727">
    <property type="entry name" value="Gly_oxidase_ThiO"/>
</dbReference>
<dbReference type="GO" id="GO:0050660">
    <property type="term" value="F:flavin adenine dinucleotide binding"/>
    <property type="evidence" value="ECO:0007669"/>
    <property type="project" value="InterPro"/>
</dbReference>
<dbReference type="PANTHER" id="PTHR13847:SF289">
    <property type="entry name" value="GLYCINE OXIDASE"/>
    <property type="match status" value="1"/>
</dbReference>
<dbReference type="Gene3D" id="3.30.9.10">
    <property type="entry name" value="D-Amino Acid Oxidase, subunit A, domain 2"/>
    <property type="match status" value="1"/>
</dbReference>
<evidence type="ECO:0000256" key="3">
    <source>
        <dbReference type="ARBA" id="ARBA00023002"/>
    </source>
</evidence>
<dbReference type="SUPFAM" id="SSF54373">
    <property type="entry name" value="FAD-linked reductases, C-terminal domain"/>
    <property type="match status" value="1"/>
</dbReference>
<dbReference type="Proteomes" id="UP000655589">
    <property type="component" value="Unassembled WGS sequence"/>
</dbReference>
<evidence type="ECO:0000256" key="2">
    <source>
        <dbReference type="ARBA" id="ARBA00022977"/>
    </source>
</evidence>
<gene>
    <name evidence="7" type="primary">thiO</name>
    <name evidence="7" type="ORF">GCM10010102_24510</name>
</gene>
<sequence>MSASTHDVVVVGAGIVGLTAAWRARCAGADVVVLDPAPGDGATHAAAGMLAPVMEAGFGEEAHARLGTASVALWPAYARELEAAAGLASGAVGLDTSGTLAVAYDADDRAALRRMLDLHARWGLGSAEIGADEARRREPGVGPRVTGAAWVPGDHRADPRAVHAALTAAVGPERVVRRGVASLCWSGGRVTGAVDDRGDTHRAGTVVLAAGHASGLLFAGARTRPVTGTTLRLLVDADRAPRVVVRGAVQGRPVYAVPHPPRPDGSREVVVGATSDERGADHLTRAGDVYALLRDVRVLLPGLDEAVLAETTTRARPGTPDNAPLIGWAAEGLYLATGHHRNGILLAPLTAAAVDHALGARDAPSVAAAEAAARHADPLRYLTSAHPADQTVGAGPGGTA</sequence>
<dbReference type="EMBL" id="BMPT01000009">
    <property type="protein sequence ID" value="GGM27881.1"/>
    <property type="molecule type" value="Genomic_DNA"/>
</dbReference>
<dbReference type="UniPathway" id="UPA00060"/>
<dbReference type="EC" id="1.4.3.19" evidence="5"/>
<dbReference type="AlphaFoldDB" id="A0A8H9GHS4"/>
<evidence type="ECO:0000313" key="8">
    <source>
        <dbReference type="Proteomes" id="UP000655589"/>
    </source>
</evidence>
<dbReference type="Pfam" id="PF01266">
    <property type="entry name" value="DAO"/>
    <property type="match status" value="1"/>
</dbReference>
<dbReference type="InterPro" id="IPR006076">
    <property type="entry name" value="FAD-dep_OxRdtase"/>
</dbReference>